<keyword evidence="9 12" id="KW-0201">Cytochrome c-type biogenesis</keyword>
<sequence>MMVASLAEWVSMGEHGVYVWSAWGITALFMLGLTLHARLERRQLLKHLKRVARRQASPPQQRGHDDDPKA</sequence>
<evidence type="ECO:0000256" key="3">
    <source>
        <dbReference type="ARBA" id="ARBA00008741"/>
    </source>
</evidence>
<keyword evidence="6 12" id="KW-1003">Cell membrane</keyword>
<evidence type="ECO:0000256" key="4">
    <source>
        <dbReference type="ARBA" id="ARBA00016461"/>
    </source>
</evidence>
<evidence type="ECO:0000313" key="14">
    <source>
        <dbReference type="EMBL" id="MCZ0926054.1"/>
    </source>
</evidence>
<dbReference type="Proteomes" id="UP001321125">
    <property type="component" value="Unassembled WGS sequence"/>
</dbReference>
<comment type="function">
    <text evidence="1 12">Required for the export of heme to the periplasm for the biogenesis of c-type cytochromes.</text>
</comment>
<dbReference type="NCBIfam" id="TIGR03141">
    <property type="entry name" value="cytochro_ccmD"/>
    <property type="match status" value="1"/>
</dbReference>
<evidence type="ECO:0000256" key="5">
    <source>
        <dbReference type="ARBA" id="ARBA00022448"/>
    </source>
</evidence>
<keyword evidence="5 12" id="KW-0813">Transport</keyword>
<dbReference type="PANTHER" id="PTHR37531">
    <property type="entry name" value="HEME EXPORTER PROTEIN D"/>
    <property type="match status" value="1"/>
</dbReference>
<keyword evidence="8 12" id="KW-0812">Transmembrane</keyword>
<dbReference type="EMBL" id="JAKNQU010000001">
    <property type="protein sequence ID" value="MCZ0926054.1"/>
    <property type="molecule type" value="Genomic_DNA"/>
</dbReference>
<name>A0ABT4IQU4_9GAMM</name>
<dbReference type="InterPro" id="IPR052075">
    <property type="entry name" value="Heme_exporter_D"/>
</dbReference>
<reference evidence="14 15" key="1">
    <citation type="submission" date="2022-02" db="EMBL/GenBank/DDBJ databases">
        <title>Study of halophilic communities from a Mexican lake.</title>
        <authorList>
            <person name="Hernandez-Soto L.M."/>
            <person name="Martinez-Abarca F."/>
            <person name="Ramirez-Saad H.C."/>
            <person name="Aguirre-Garrido J.F."/>
        </authorList>
    </citation>
    <scope>NUCLEOTIDE SEQUENCE [LARGE SCALE GENOMIC DNA]</scope>
    <source>
        <strain evidence="14 15">Hjan13</strain>
    </source>
</reference>
<accession>A0ABT4IQU4</accession>
<evidence type="ECO:0000256" key="7">
    <source>
        <dbReference type="ARBA" id="ARBA00022519"/>
    </source>
</evidence>
<keyword evidence="11 12" id="KW-0472">Membrane</keyword>
<comment type="similarity">
    <text evidence="3 12">Belongs to the CcmD/CycX/HelD family.</text>
</comment>
<evidence type="ECO:0000256" key="10">
    <source>
        <dbReference type="ARBA" id="ARBA00022989"/>
    </source>
</evidence>
<comment type="caution">
    <text evidence="14">The sequence shown here is derived from an EMBL/GenBank/DDBJ whole genome shotgun (WGS) entry which is preliminary data.</text>
</comment>
<dbReference type="PANTHER" id="PTHR37531:SF1">
    <property type="entry name" value="HEME EXPORTER PROTEIN D"/>
    <property type="match status" value="1"/>
</dbReference>
<keyword evidence="10 12" id="KW-1133">Transmembrane helix</keyword>
<evidence type="ECO:0000256" key="9">
    <source>
        <dbReference type="ARBA" id="ARBA00022748"/>
    </source>
</evidence>
<protein>
    <recommendedName>
        <fullName evidence="4 12">Heme exporter protein D</fullName>
    </recommendedName>
</protein>
<evidence type="ECO:0000256" key="8">
    <source>
        <dbReference type="ARBA" id="ARBA00022692"/>
    </source>
</evidence>
<evidence type="ECO:0000256" key="6">
    <source>
        <dbReference type="ARBA" id="ARBA00022475"/>
    </source>
</evidence>
<keyword evidence="7 12" id="KW-0997">Cell inner membrane</keyword>
<organism evidence="14 15">
    <name type="scientific">Vreelandella janggokensis</name>
    <dbReference type="NCBI Taxonomy" id="370767"/>
    <lineage>
        <taxon>Bacteria</taxon>
        <taxon>Pseudomonadati</taxon>
        <taxon>Pseudomonadota</taxon>
        <taxon>Gammaproteobacteria</taxon>
        <taxon>Oceanospirillales</taxon>
        <taxon>Halomonadaceae</taxon>
        <taxon>Vreelandella</taxon>
    </lineage>
</organism>
<evidence type="ECO:0000256" key="13">
    <source>
        <dbReference type="SAM" id="MobiDB-lite"/>
    </source>
</evidence>
<proteinExistence type="inferred from homology"/>
<feature type="region of interest" description="Disordered" evidence="13">
    <location>
        <begin position="50"/>
        <end position="70"/>
    </location>
</feature>
<evidence type="ECO:0000256" key="11">
    <source>
        <dbReference type="ARBA" id="ARBA00023136"/>
    </source>
</evidence>
<gene>
    <name evidence="14" type="primary">ccmD</name>
    <name evidence="14" type="ORF">L0635_03030</name>
</gene>
<comment type="subcellular location">
    <subcellularLocation>
        <location evidence="2 12">Cell inner membrane</location>
        <topology evidence="2 12">Single-pass membrane protein</topology>
    </subcellularLocation>
</comment>
<dbReference type="InterPro" id="IPR007078">
    <property type="entry name" value="Haem_export_protD_CcmD"/>
</dbReference>
<dbReference type="Pfam" id="PF04995">
    <property type="entry name" value="CcmD"/>
    <property type="match status" value="1"/>
</dbReference>
<evidence type="ECO:0000313" key="15">
    <source>
        <dbReference type="Proteomes" id="UP001321125"/>
    </source>
</evidence>
<evidence type="ECO:0000256" key="2">
    <source>
        <dbReference type="ARBA" id="ARBA00004377"/>
    </source>
</evidence>
<keyword evidence="15" id="KW-1185">Reference proteome</keyword>
<evidence type="ECO:0000256" key="1">
    <source>
        <dbReference type="ARBA" id="ARBA00002442"/>
    </source>
</evidence>
<evidence type="ECO:0000256" key="12">
    <source>
        <dbReference type="RuleBase" id="RU363101"/>
    </source>
</evidence>
<feature type="transmembrane region" description="Helical" evidence="12">
    <location>
        <begin position="20"/>
        <end position="39"/>
    </location>
</feature>